<keyword evidence="6" id="KW-0732">Signal</keyword>
<protein>
    <recommendedName>
        <fullName evidence="5">Cobalt-precorrin-5B C(1)-methyltransferase</fullName>
        <ecNumber evidence="5">2.1.1.195</ecNumber>
    </recommendedName>
    <alternativeName>
        <fullName evidence="5">Cobalt-precorrin-6A synthase</fullName>
    </alternativeName>
</protein>
<feature type="signal peptide" evidence="6">
    <location>
        <begin position="1"/>
        <end position="26"/>
    </location>
</feature>
<dbReference type="RefSeq" id="WP_262574694.1">
    <property type="nucleotide sequence ID" value="NZ_JAOQKJ010000006.1"/>
</dbReference>
<feature type="chain" id="PRO_5045172858" description="Cobalt-precorrin-5B C(1)-methyltransferase" evidence="6">
    <location>
        <begin position="27"/>
        <end position="399"/>
    </location>
</feature>
<sequence length="399" mass="43919">MTKNQKKLRCGITTGTCCTAAALASARLLFCVCGNKENGQEEAVNLRLPGGSQMQVPVFMSERTDNFAEYYVVKDSGDDPDVTNHAKIYAGVRILPDETEPQKDWFCDEERKGLYLTGEEGIGRVTREGLPEKTGQAAINPVPRKMIFGAVREVLKLADVSERVLITVRIPGGEELAERTFNRKLGIVGGLSVLGTTGILEPMSEKAIVDTIETEIRQRAAAGEKNLLLTPGNYGRGYVSEYLQLDMDSSVKCSNYIGETIDLAVSYGMERILLVGNIGKLVKLAAGIMNTHSKVADGRREIMALYTFLAGGSRELAEKIMSCINTEEMIPLLEKAGLREAVMEKLQEAIDSYVRHRGGSKVTIAVMLFSEHFGFLTQTKETAELLPYFTGRNERKDET</sequence>
<evidence type="ECO:0000256" key="1">
    <source>
        <dbReference type="ARBA" id="ARBA00022573"/>
    </source>
</evidence>
<evidence type="ECO:0000256" key="4">
    <source>
        <dbReference type="ARBA" id="ARBA00022691"/>
    </source>
</evidence>
<keyword evidence="4 5" id="KW-0949">S-adenosyl-L-methionine</keyword>
<dbReference type="InterPro" id="IPR002748">
    <property type="entry name" value="CbiD"/>
</dbReference>
<comment type="catalytic activity">
    <reaction evidence="5">
        <text>Co-precorrin-5B + S-adenosyl-L-methionine = Co-precorrin-6A + S-adenosyl-L-homocysteine</text>
        <dbReference type="Rhea" id="RHEA:26285"/>
        <dbReference type="ChEBI" id="CHEBI:57856"/>
        <dbReference type="ChEBI" id="CHEBI:59789"/>
        <dbReference type="ChEBI" id="CHEBI:60063"/>
        <dbReference type="ChEBI" id="CHEBI:60064"/>
        <dbReference type="EC" id="2.1.1.195"/>
    </reaction>
</comment>
<keyword evidence="1 5" id="KW-0169">Cobalamin biosynthesis</keyword>
<dbReference type="HAMAP" id="MF_00787">
    <property type="entry name" value="CbiD"/>
    <property type="match status" value="1"/>
</dbReference>
<dbReference type="Gene3D" id="3.30.2110.10">
    <property type="entry name" value="CbiD-like"/>
    <property type="match status" value="1"/>
</dbReference>
<dbReference type="GO" id="GO:0008168">
    <property type="term" value="F:methyltransferase activity"/>
    <property type="evidence" value="ECO:0007669"/>
    <property type="project" value="UniProtKB-KW"/>
</dbReference>
<comment type="pathway">
    <text evidence="5">Cofactor biosynthesis; adenosylcobalamin biosynthesis; cob(II)yrinate a,c-diamide from sirohydrochlorin (anaerobic route): step 6/10.</text>
</comment>
<dbReference type="EMBL" id="JAOQKJ010000006">
    <property type="protein sequence ID" value="MCU6744610.1"/>
    <property type="molecule type" value="Genomic_DNA"/>
</dbReference>
<accession>A0ABT2T2W8</accession>
<evidence type="ECO:0000313" key="8">
    <source>
        <dbReference type="Proteomes" id="UP001652432"/>
    </source>
</evidence>
<dbReference type="InterPro" id="IPR036074">
    <property type="entry name" value="CbiD_sf"/>
</dbReference>
<evidence type="ECO:0000256" key="2">
    <source>
        <dbReference type="ARBA" id="ARBA00022603"/>
    </source>
</evidence>
<dbReference type="PIRSF" id="PIRSF026782">
    <property type="entry name" value="CbiD"/>
    <property type="match status" value="1"/>
</dbReference>
<dbReference type="EC" id="2.1.1.195" evidence="5"/>
<dbReference type="NCBIfam" id="TIGR00312">
    <property type="entry name" value="cbiD"/>
    <property type="match status" value="1"/>
</dbReference>
<dbReference type="PANTHER" id="PTHR35863">
    <property type="entry name" value="COBALT-PRECORRIN-5B C(1)-METHYLTRANSFERASE"/>
    <property type="match status" value="1"/>
</dbReference>
<evidence type="ECO:0000256" key="5">
    <source>
        <dbReference type="HAMAP-Rule" id="MF_00787"/>
    </source>
</evidence>
<dbReference type="GO" id="GO:0032259">
    <property type="term" value="P:methylation"/>
    <property type="evidence" value="ECO:0007669"/>
    <property type="project" value="UniProtKB-KW"/>
</dbReference>
<dbReference type="Pfam" id="PF01888">
    <property type="entry name" value="CbiD"/>
    <property type="match status" value="1"/>
</dbReference>
<proteinExistence type="inferred from homology"/>
<dbReference type="PANTHER" id="PTHR35863:SF1">
    <property type="entry name" value="COBALT-PRECORRIN-5B C(1)-METHYLTRANSFERASE"/>
    <property type="match status" value="1"/>
</dbReference>
<comment type="caution">
    <text evidence="7">The sequence shown here is derived from an EMBL/GenBank/DDBJ whole genome shotgun (WGS) entry which is preliminary data.</text>
</comment>
<evidence type="ECO:0000256" key="6">
    <source>
        <dbReference type="SAM" id="SignalP"/>
    </source>
</evidence>
<comment type="function">
    <text evidence="5">Catalyzes the methylation of C-1 in cobalt-precorrin-5B to form cobalt-precorrin-6A.</text>
</comment>
<name>A0ABT2T2W8_9FIRM</name>
<organism evidence="7 8">
    <name type="scientific">Suilimivivens aceti</name>
    <dbReference type="NCBI Taxonomy" id="2981774"/>
    <lineage>
        <taxon>Bacteria</taxon>
        <taxon>Bacillati</taxon>
        <taxon>Bacillota</taxon>
        <taxon>Clostridia</taxon>
        <taxon>Lachnospirales</taxon>
        <taxon>Lachnospiraceae</taxon>
        <taxon>Suilimivivens</taxon>
    </lineage>
</organism>
<keyword evidence="8" id="KW-1185">Reference proteome</keyword>
<keyword evidence="3 5" id="KW-0808">Transferase</keyword>
<dbReference type="SUPFAM" id="SSF111342">
    <property type="entry name" value="CbiD-like"/>
    <property type="match status" value="1"/>
</dbReference>
<keyword evidence="2 5" id="KW-0489">Methyltransferase</keyword>
<evidence type="ECO:0000256" key="3">
    <source>
        <dbReference type="ARBA" id="ARBA00022679"/>
    </source>
</evidence>
<gene>
    <name evidence="5 7" type="primary">cbiD</name>
    <name evidence="7" type="ORF">OCV77_08885</name>
</gene>
<comment type="similarity">
    <text evidence="5">Belongs to the CbiD family.</text>
</comment>
<dbReference type="Proteomes" id="UP001652432">
    <property type="component" value="Unassembled WGS sequence"/>
</dbReference>
<evidence type="ECO:0000313" key="7">
    <source>
        <dbReference type="EMBL" id="MCU6744610.1"/>
    </source>
</evidence>
<reference evidence="7 8" key="1">
    <citation type="journal article" date="2021" name="ISME Commun">
        <title>Automated analysis of genomic sequences facilitates high-throughput and comprehensive description of bacteria.</title>
        <authorList>
            <person name="Hitch T.C.A."/>
        </authorList>
    </citation>
    <scope>NUCLEOTIDE SEQUENCE [LARGE SCALE GENOMIC DNA]</scope>
    <source>
        <strain evidence="7 8">Sanger_18</strain>
    </source>
</reference>